<evidence type="ECO:0000313" key="1">
    <source>
        <dbReference type="EnsemblMetazoa" id="OVOC4560.1"/>
    </source>
</evidence>
<dbReference type="EMBL" id="CMVM020000140">
    <property type="status" value="NOT_ANNOTATED_CDS"/>
    <property type="molecule type" value="Genomic_DNA"/>
</dbReference>
<evidence type="ECO:0000313" key="2">
    <source>
        <dbReference type="Proteomes" id="UP000024404"/>
    </source>
</evidence>
<dbReference type="AlphaFoldDB" id="A0A8R1TT19"/>
<proteinExistence type="predicted"/>
<keyword evidence="2" id="KW-1185">Reference proteome</keyword>
<reference evidence="1" key="2">
    <citation type="submission" date="2022-06" db="UniProtKB">
        <authorList>
            <consortium name="EnsemblMetazoa"/>
        </authorList>
    </citation>
    <scope>IDENTIFICATION</scope>
</reference>
<organism evidence="1 2">
    <name type="scientific">Onchocerca volvulus</name>
    <dbReference type="NCBI Taxonomy" id="6282"/>
    <lineage>
        <taxon>Eukaryota</taxon>
        <taxon>Metazoa</taxon>
        <taxon>Ecdysozoa</taxon>
        <taxon>Nematoda</taxon>
        <taxon>Chromadorea</taxon>
        <taxon>Rhabditida</taxon>
        <taxon>Spirurina</taxon>
        <taxon>Spiruromorpha</taxon>
        <taxon>Filarioidea</taxon>
        <taxon>Onchocercidae</taxon>
        <taxon>Onchocerca</taxon>
    </lineage>
</organism>
<dbReference type="EnsemblMetazoa" id="OVOC4560.1">
    <property type="protein sequence ID" value="OVOC4560.1"/>
    <property type="gene ID" value="WBGene00241369"/>
</dbReference>
<dbReference type="Proteomes" id="UP000024404">
    <property type="component" value="Unassembled WGS sequence"/>
</dbReference>
<reference evidence="2" key="1">
    <citation type="submission" date="2013-10" db="EMBL/GenBank/DDBJ databases">
        <title>Genome sequencing of Onchocerca volvulus.</title>
        <authorList>
            <person name="Cotton J."/>
            <person name="Tsai J."/>
            <person name="Stanley E."/>
            <person name="Tracey A."/>
            <person name="Holroyd N."/>
            <person name="Lustigman S."/>
            <person name="Berriman M."/>
        </authorList>
    </citation>
    <scope>NUCLEOTIDE SEQUENCE</scope>
</reference>
<accession>A0A8R1TT19</accession>
<name>A0A8R1TT19_ONCVO</name>
<protein>
    <submittedName>
        <fullName evidence="1">Uncharacterized protein</fullName>
    </submittedName>
</protein>
<sequence>MGLSKSKNKDNKILPAGNSLPCTVTNEQRGFQRNGKRMFFIRRWEIKQHRSNNNCWDRPIVYFFIQTSATFFFFDKIH</sequence>